<evidence type="ECO:0000256" key="3">
    <source>
        <dbReference type="ARBA" id="ARBA00022475"/>
    </source>
</evidence>
<dbReference type="PANTHER" id="PTHR30161">
    <property type="entry name" value="FLAGELLAR EXPORT PROTEIN, MEMBRANE FLHA SUBUNIT-RELATED"/>
    <property type="match status" value="1"/>
</dbReference>
<dbReference type="GO" id="GO:0044780">
    <property type="term" value="P:bacterial-type flagellum assembly"/>
    <property type="evidence" value="ECO:0007669"/>
    <property type="project" value="TreeGrafter"/>
</dbReference>
<evidence type="ECO:0000313" key="7">
    <source>
        <dbReference type="EMBL" id="SVC75032.1"/>
    </source>
</evidence>
<dbReference type="InterPro" id="IPR042194">
    <property type="entry name" value="FHIPEP_1"/>
</dbReference>
<evidence type="ECO:0000256" key="6">
    <source>
        <dbReference type="ARBA" id="ARBA00023136"/>
    </source>
</evidence>
<accession>A0A382PSQ6</accession>
<dbReference type="Gene3D" id="1.10.8.540">
    <property type="entry name" value="FHIPEP family, domain 3"/>
    <property type="match status" value="1"/>
</dbReference>
<dbReference type="InterPro" id="IPR042196">
    <property type="entry name" value="FHIPEP_4"/>
</dbReference>
<dbReference type="PANTHER" id="PTHR30161:SF1">
    <property type="entry name" value="FLAGELLAR BIOSYNTHESIS PROTEIN FLHA-RELATED"/>
    <property type="match status" value="1"/>
</dbReference>
<keyword evidence="5" id="KW-1133">Transmembrane helix</keyword>
<feature type="non-terminal residue" evidence="7">
    <location>
        <position position="341"/>
    </location>
</feature>
<sequence>TIDEMGAEERQGGLDQEMLQTPEVDPVLVKIGYGLIPFVDEEQGGDLLDRVPKLRTRLVNDLGFPVPLIRVRDDLLLGATKYIIELWGVMVAEGELVPGHMMALSPSGMTRRTVEGIETIEPIYGHPALWILEANQQEARDAGYATVVSPDDVLITHLEDVIKRNAADLLSLQITQDLVNAQREVNPTVVEAVISEHALTIVDVQKVLKLLLEEQVPIRNLQIVLETLADYGREIKDAAELATSVRQVLRREITNQYLTEEGGLAVVMLSPALQQLLSQIIQSNEAIDPSVIQRMLENLSQQIQGASDRGIRPVVLVCPGAIRYGLRNMITSSLPSLPVLA</sequence>
<proteinExistence type="inferred from homology"/>
<reference evidence="7" key="1">
    <citation type="submission" date="2018-05" db="EMBL/GenBank/DDBJ databases">
        <authorList>
            <person name="Lanie J.A."/>
            <person name="Ng W.-L."/>
            <person name="Kazmierczak K.M."/>
            <person name="Andrzejewski T.M."/>
            <person name="Davidsen T.M."/>
            <person name="Wayne K.J."/>
            <person name="Tettelin H."/>
            <person name="Glass J.I."/>
            <person name="Rusch D."/>
            <person name="Podicherti R."/>
            <person name="Tsui H.-C.T."/>
            <person name="Winkler M.E."/>
        </authorList>
    </citation>
    <scope>NUCLEOTIDE SEQUENCE</scope>
</reference>
<dbReference type="GO" id="GO:0009306">
    <property type="term" value="P:protein secretion"/>
    <property type="evidence" value="ECO:0007669"/>
    <property type="project" value="InterPro"/>
</dbReference>
<dbReference type="AlphaFoldDB" id="A0A382PSQ6"/>
<dbReference type="Gene3D" id="3.40.30.60">
    <property type="entry name" value="FHIPEP family, domain 1"/>
    <property type="match status" value="1"/>
</dbReference>
<dbReference type="InterPro" id="IPR001712">
    <property type="entry name" value="T3SS_FHIPEP"/>
</dbReference>
<dbReference type="Pfam" id="PF00771">
    <property type="entry name" value="FHIPEP"/>
    <property type="match status" value="1"/>
</dbReference>
<gene>
    <name evidence="7" type="ORF">METZ01_LOCUS327886</name>
</gene>
<evidence type="ECO:0000256" key="2">
    <source>
        <dbReference type="ARBA" id="ARBA00008835"/>
    </source>
</evidence>
<keyword evidence="4" id="KW-0812">Transmembrane</keyword>
<evidence type="ECO:0000256" key="4">
    <source>
        <dbReference type="ARBA" id="ARBA00022692"/>
    </source>
</evidence>
<organism evidence="7">
    <name type="scientific">marine metagenome</name>
    <dbReference type="NCBI Taxonomy" id="408172"/>
    <lineage>
        <taxon>unclassified sequences</taxon>
        <taxon>metagenomes</taxon>
        <taxon>ecological metagenomes</taxon>
    </lineage>
</organism>
<dbReference type="EMBL" id="UINC01108722">
    <property type="protein sequence ID" value="SVC75032.1"/>
    <property type="molecule type" value="Genomic_DNA"/>
</dbReference>
<feature type="non-terminal residue" evidence="7">
    <location>
        <position position="1"/>
    </location>
</feature>
<comment type="similarity">
    <text evidence="2">Belongs to the FHIPEP (flagella/HR/invasion proteins export pore) family.</text>
</comment>
<keyword evidence="3" id="KW-1003">Cell membrane</keyword>
<evidence type="ECO:0000256" key="5">
    <source>
        <dbReference type="ARBA" id="ARBA00022989"/>
    </source>
</evidence>
<dbReference type="Gene3D" id="3.40.50.12790">
    <property type="entry name" value="FHIPEP family, domain 4"/>
    <property type="match status" value="1"/>
</dbReference>
<keyword evidence="6" id="KW-0472">Membrane</keyword>
<dbReference type="InterPro" id="IPR042193">
    <property type="entry name" value="FHIPEP_3"/>
</dbReference>
<evidence type="ECO:0008006" key="8">
    <source>
        <dbReference type="Google" id="ProtNLM"/>
    </source>
</evidence>
<protein>
    <recommendedName>
        <fullName evidence="8">EscV/YscV/HrcV family type III secretion system export apparatus protein</fullName>
    </recommendedName>
</protein>
<name>A0A382PSQ6_9ZZZZ</name>
<evidence type="ECO:0000256" key="1">
    <source>
        <dbReference type="ARBA" id="ARBA00004651"/>
    </source>
</evidence>
<dbReference type="GO" id="GO:0005886">
    <property type="term" value="C:plasma membrane"/>
    <property type="evidence" value="ECO:0007669"/>
    <property type="project" value="UniProtKB-SubCell"/>
</dbReference>
<comment type="subcellular location">
    <subcellularLocation>
        <location evidence="1">Cell membrane</location>
        <topology evidence="1">Multi-pass membrane protein</topology>
    </subcellularLocation>
</comment>